<dbReference type="SMART" id="SM00060">
    <property type="entry name" value="FN3"/>
    <property type="match status" value="4"/>
</dbReference>
<feature type="domain" description="Fibronectin type-III" evidence="13">
    <location>
        <begin position="516"/>
        <end position="610"/>
    </location>
</feature>
<protein>
    <recommendedName>
        <fullName evidence="13">Fibronectin type-III domain-containing protein</fullName>
    </recommendedName>
</protein>
<evidence type="ECO:0000256" key="7">
    <source>
        <dbReference type="ARBA" id="ARBA00023136"/>
    </source>
</evidence>
<evidence type="ECO:0000256" key="9">
    <source>
        <dbReference type="ARBA" id="ARBA00023180"/>
    </source>
</evidence>
<keyword evidence="3 11" id="KW-0812">Transmembrane</keyword>
<dbReference type="InterPro" id="IPR003961">
    <property type="entry name" value="FN3_dom"/>
</dbReference>
<dbReference type="GeneTree" id="ENSGT00940000159829"/>
<dbReference type="CDD" id="cd00063">
    <property type="entry name" value="FN3"/>
    <property type="match status" value="1"/>
</dbReference>
<feature type="domain" description="Fibronectin type-III" evidence="13">
    <location>
        <begin position="410"/>
        <end position="514"/>
    </location>
</feature>
<proteinExistence type="inferred from homology"/>
<feature type="compositionally biased region" description="Low complexity" evidence="10">
    <location>
        <begin position="298"/>
        <end position="316"/>
    </location>
</feature>
<evidence type="ECO:0000256" key="2">
    <source>
        <dbReference type="ARBA" id="ARBA00008921"/>
    </source>
</evidence>
<evidence type="ECO:0000256" key="1">
    <source>
        <dbReference type="ARBA" id="ARBA00004479"/>
    </source>
</evidence>
<evidence type="ECO:0000256" key="11">
    <source>
        <dbReference type="SAM" id="Phobius"/>
    </source>
</evidence>
<dbReference type="InterPro" id="IPR013783">
    <property type="entry name" value="Ig-like_fold"/>
</dbReference>
<keyword evidence="4 12" id="KW-0732">Signal</keyword>
<keyword evidence="5" id="KW-0677">Repeat</keyword>
<comment type="subcellular location">
    <subcellularLocation>
        <location evidence="1">Membrane</location>
        <topology evidence="1">Single-pass type I membrane protein</topology>
    </subcellularLocation>
</comment>
<keyword evidence="7 11" id="KW-0472">Membrane</keyword>
<dbReference type="Proteomes" id="UP000007635">
    <property type="component" value="Chromosome VIII"/>
</dbReference>
<dbReference type="PROSITE" id="PS50853">
    <property type="entry name" value="FN3"/>
    <property type="match status" value="2"/>
</dbReference>
<feature type="region of interest" description="Disordered" evidence="10">
    <location>
        <begin position="296"/>
        <end position="322"/>
    </location>
</feature>
<evidence type="ECO:0000256" key="8">
    <source>
        <dbReference type="ARBA" id="ARBA00023170"/>
    </source>
</evidence>
<dbReference type="GO" id="GO:0005886">
    <property type="term" value="C:plasma membrane"/>
    <property type="evidence" value="ECO:0007669"/>
    <property type="project" value="UniProtKB-ARBA"/>
</dbReference>
<name>A0AAQ4QN86_GASAC</name>
<keyword evidence="6 11" id="KW-1133">Transmembrane helix</keyword>
<feature type="signal peptide" evidence="12">
    <location>
        <begin position="1"/>
        <end position="26"/>
    </location>
</feature>
<evidence type="ECO:0000256" key="10">
    <source>
        <dbReference type="SAM" id="MobiDB-lite"/>
    </source>
</evidence>
<evidence type="ECO:0000256" key="3">
    <source>
        <dbReference type="ARBA" id="ARBA00022692"/>
    </source>
</evidence>
<dbReference type="PANTHER" id="PTHR48423:SF2">
    <property type="entry name" value="INTERLEUKIN-12 RECEPTOR SUBUNIT BETA-2"/>
    <property type="match status" value="1"/>
</dbReference>
<sequence>MGLSSTLWTFIITLLSGALLPAGRLGFDGPGYLTVEPGPVFRLGSDLTVYCHVLKDRDQEGLTITLELNGEIVSPWKKVNSTTMMFRLFNVQIPRSKVLCKLRNPQLSLVVAGLDLRGGLPPDKPVNVLCEMTVSSDLIKCSWERGNTTYIPTTYNISLSREDVIQLLEQVQDAKDFSIPRARIDENSTQELIIRAFNLFGESCSDPLVFCVKDILIPEPPLIMQLEFGNNSITALLHWKASRSSENVTVDVRLRSDEGFWEVGEGTEVSEGLFQVGGLRPLTHYDFQMRVCDCPSGRTQRSNSSKRSSCSRWSLSEGGKSPGKIQVWRTFGLGAPDELTVLWKPPSPEDHSGAVQSYLILLDQKQQVMCDAAVSQWSLQVPAELQELSVTAVTLYGTSPPAKVPLGPSGDRGPVLKELTPAADGTSVSVTWSMPRNRDAPISGGEALHYVIEWTGVGVHRKELQWKPVSRDQNSTSITGVTAGVRYNVSLYAVSSRGVSALSSKLVYSKEQEPAYGPNISVLVHKARRILIQWEEPPVANQQGFITYYTVYLQTLDSRGQTLSMTVPATEPQPVWLDCPAGALVLQLTASTSAGEGRRGNRVCSQPESPAGPSARVNVCTSKNHSSLTAHSQAPAAGLVVVMVFIITLFIVVVANMMCCSCVRERVKEKVTPWGPTWLQDNFPKVGNSYAIRLLQQSGSEPSFSSYLSDPPLSPISLVSQEDRDNAYPTVHVHGSPVEPTPFLQSEMLERVGYKPQIATSAPPAQQTQDELRDVLSNEDEDECVLGGLLAGFPSHVEMDSSHAPLGLNFSSVADLLWTPEATGLLNGGFLLVRNEEEVDSKQGEAETPEPEDSCWSQDTVGTRLVEGYFPQAAVSRTMLR</sequence>
<dbReference type="PANTHER" id="PTHR48423">
    <property type="entry name" value="INTERLEUKIN-27 RECEPTOR SUBUNIT ALPHA"/>
    <property type="match status" value="1"/>
</dbReference>
<dbReference type="Pfam" id="PF00041">
    <property type="entry name" value="fn3"/>
    <property type="match status" value="1"/>
</dbReference>
<dbReference type="InterPro" id="IPR052672">
    <property type="entry name" value="Type1_Cytokine_Rcpt_Type2"/>
</dbReference>
<keyword evidence="15" id="KW-1185">Reference proteome</keyword>
<keyword evidence="9" id="KW-0325">Glycoprotein</keyword>
<reference evidence="14 15" key="1">
    <citation type="journal article" date="2021" name="G3 (Bethesda)">
        <title>Improved contiguity of the threespine stickleback genome using long-read sequencing.</title>
        <authorList>
            <person name="Nath S."/>
            <person name="Shaw D.E."/>
            <person name="White M.A."/>
        </authorList>
    </citation>
    <scope>NUCLEOTIDE SEQUENCE [LARGE SCALE GENOMIC DNA]</scope>
    <source>
        <strain evidence="14 15">Lake Benthic</strain>
    </source>
</reference>
<feature type="region of interest" description="Disordered" evidence="10">
    <location>
        <begin position="838"/>
        <end position="857"/>
    </location>
</feature>
<feature type="transmembrane region" description="Helical" evidence="11">
    <location>
        <begin position="636"/>
        <end position="660"/>
    </location>
</feature>
<feature type="region of interest" description="Disordered" evidence="10">
    <location>
        <begin position="595"/>
        <end position="617"/>
    </location>
</feature>
<reference evidence="14" key="3">
    <citation type="submission" date="2025-09" db="UniProtKB">
        <authorList>
            <consortium name="Ensembl"/>
        </authorList>
    </citation>
    <scope>IDENTIFICATION</scope>
</reference>
<feature type="chain" id="PRO_5042818416" description="Fibronectin type-III domain-containing protein" evidence="12">
    <location>
        <begin position="27"/>
        <end position="881"/>
    </location>
</feature>
<evidence type="ECO:0000313" key="15">
    <source>
        <dbReference type="Proteomes" id="UP000007635"/>
    </source>
</evidence>
<dbReference type="Gene3D" id="2.60.40.10">
    <property type="entry name" value="Immunoglobulins"/>
    <property type="match status" value="4"/>
</dbReference>
<reference evidence="14" key="2">
    <citation type="submission" date="2025-08" db="UniProtKB">
        <authorList>
            <consortium name="Ensembl"/>
        </authorList>
    </citation>
    <scope>IDENTIFICATION</scope>
</reference>
<evidence type="ECO:0000313" key="14">
    <source>
        <dbReference type="Ensembl" id="ENSGACP00000052739.1"/>
    </source>
</evidence>
<evidence type="ECO:0000259" key="13">
    <source>
        <dbReference type="PROSITE" id="PS50853"/>
    </source>
</evidence>
<accession>A0AAQ4QN86</accession>
<dbReference type="InterPro" id="IPR036116">
    <property type="entry name" value="FN3_sf"/>
</dbReference>
<comment type="similarity">
    <text evidence="2">Belongs to the type I cytokine receptor family. Type 2 subfamily.</text>
</comment>
<evidence type="ECO:0000256" key="6">
    <source>
        <dbReference type="ARBA" id="ARBA00022989"/>
    </source>
</evidence>
<evidence type="ECO:0000256" key="4">
    <source>
        <dbReference type="ARBA" id="ARBA00022729"/>
    </source>
</evidence>
<organism evidence="14 15">
    <name type="scientific">Gasterosteus aculeatus aculeatus</name>
    <name type="common">three-spined stickleback</name>
    <dbReference type="NCBI Taxonomy" id="481459"/>
    <lineage>
        <taxon>Eukaryota</taxon>
        <taxon>Metazoa</taxon>
        <taxon>Chordata</taxon>
        <taxon>Craniata</taxon>
        <taxon>Vertebrata</taxon>
        <taxon>Euteleostomi</taxon>
        <taxon>Actinopterygii</taxon>
        <taxon>Neopterygii</taxon>
        <taxon>Teleostei</taxon>
        <taxon>Neoteleostei</taxon>
        <taxon>Acanthomorphata</taxon>
        <taxon>Eupercaria</taxon>
        <taxon>Perciformes</taxon>
        <taxon>Cottioidei</taxon>
        <taxon>Gasterosteales</taxon>
        <taxon>Gasterosteidae</taxon>
        <taxon>Gasterosteus</taxon>
    </lineage>
</organism>
<dbReference type="Ensembl" id="ENSGACT00000079912.1">
    <property type="protein sequence ID" value="ENSGACP00000052739.1"/>
    <property type="gene ID" value="ENSGACG00000033882.1"/>
</dbReference>
<keyword evidence="8" id="KW-0675">Receptor</keyword>
<evidence type="ECO:0000256" key="5">
    <source>
        <dbReference type="ARBA" id="ARBA00022737"/>
    </source>
</evidence>
<evidence type="ECO:0000256" key="12">
    <source>
        <dbReference type="SAM" id="SignalP"/>
    </source>
</evidence>
<dbReference type="SUPFAM" id="SSF49265">
    <property type="entry name" value="Fibronectin type III"/>
    <property type="match status" value="4"/>
</dbReference>
<dbReference type="AlphaFoldDB" id="A0AAQ4QN86"/>